<dbReference type="Proteomes" id="UP000327157">
    <property type="component" value="Chromosome 13"/>
</dbReference>
<evidence type="ECO:0000313" key="1">
    <source>
        <dbReference type="EMBL" id="KAB2600178.1"/>
    </source>
</evidence>
<dbReference type="EMBL" id="SMOL01000753">
    <property type="protein sequence ID" value="KAB2600178.1"/>
    <property type="molecule type" value="Genomic_DNA"/>
</dbReference>
<comment type="caution">
    <text evidence="1">The sequence shown here is derived from an EMBL/GenBank/DDBJ whole genome shotgun (WGS) entry which is preliminary data.</text>
</comment>
<dbReference type="OrthoDB" id="26525at2759"/>
<proteinExistence type="predicted"/>
<keyword evidence="2" id="KW-1185">Reference proteome</keyword>
<reference evidence="1 2" key="1">
    <citation type="submission" date="2019-09" db="EMBL/GenBank/DDBJ databases">
        <authorList>
            <person name="Ou C."/>
        </authorList>
    </citation>
    <scope>NUCLEOTIDE SEQUENCE [LARGE SCALE GENOMIC DNA]</scope>
    <source>
        <strain evidence="1">S2</strain>
        <tissue evidence="1">Leaf</tissue>
    </source>
</reference>
<gene>
    <name evidence="1" type="ORF">D8674_010449</name>
</gene>
<dbReference type="AlphaFoldDB" id="A0A5N5FAR7"/>
<sequence length="101" mass="11396">MSKLADESFFLFLVLCDQAHKNCLLFSDFNQSTSSDLISDGVHHPYRTHTFVPYLTFKKALSAEDSTCEQTYGFLPCTTTMIGNLFLIPVFSPVKHVLNRG</sequence>
<reference evidence="1 2" key="3">
    <citation type="submission" date="2019-11" db="EMBL/GenBank/DDBJ databases">
        <title>A de novo genome assembly of a pear dwarfing rootstock.</title>
        <authorList>
            <person name="Wang F."/>
            <person name="Wang J."/>
            <person name="Li S."/>
            <person name="Zhang Y."/>
            <person name="Fang M."/>
            <person name="Ma L."/>
            <person name="Zhao Y."/>
            <person name="Jiang S."/>
        </authorList>
    </citation>
    <scope>NUCLEOTIDE SEQUENCE [LARGE SCALE GENOMIC DNA]</scope>
    <source>
        <strain evidence="1">S2</strain>
        <tissue evidence="1">Leaf</tissue>
    </source>
</reference>
<evidence type="ECO:0000313" key="2">
    <source>
        <dbReference type="Proteomes" id="UP000327157"/>
    </source>
</evidence>
<reference evidence="2" key="2">
    <citation type="submission" date="2019-10" db="EMBL/GenBank/DDBJ databases">
        <title>A de novo genome assembly of a pear dwarfing rootstock.</title>
        <authorList>
            <person name="Wang F."/>
            <person name="Wang J."/>
            <person name="Li S."/>
            <person name="Zhang Y."/>
            <person name="Fang M."/>
            <person name="Ma L."/>
            <person name="Zhao Y."/>
            <person name="Jiang S."/>
        </authorList>
    </citation>
    <scope>NUCLEOTIDE SEQUENCE [LARGE SCALE GENOMIC DNA]</scope>
</reference>
<protein>
    <submittedName>
        <fullName evidence="1">Uncharacterized protein</fullName>
    </submittedName>
</protein>
<organism evidence="1 2">
    <name type="scientific">Pyrus ussuriensis x Pyrus communis</name>
    <dbReference type="NCBI Taxonomy" id="2448454"/>
    <lineage>
        <taxon>Eukaryota</taxon>
        <taxon>Viridiplantae</taxon>
        <taxon>Streptophyta</taxon>
        <taxon>Embryophyta</taxon>
        <taxon>Tracheophyta</taxon>
        <taxon>Spermatophyta</taxon>
        <taxon>Magnoliopsida</taxon>
        <taxon>eudicotyledons</taxon>
        <taxon>Gunneridae</taxon>
        <taxon>Pentapetalae</taxon>
        <taxon>rosids</taxon>
        <taxon>fabids</taxon>
        <taxon>Rosales</taxon>
        <taxon>Rosaceae</taxon>
        <taxon>Amygdaloideae</taxon>
        <taxon>Maleae</taxon>
        <taxon>Pyrus</taxon>
    </lineage>
</organism>
<name>A0A5N5FAR7_9ROSA</name>
<accession>A0A5N5FAR7</accession>